<evidence type="ECO:0000313" key="2">
    <source>
        <dbReference type="EMBL" id="ABZ71463.1"/>
    </source>
</evidence>
<dbReference type="InterPro" id="IPR036280">
    <property type="entry name" value="Multihaem_cyt_sf"/>
</dbReference>
<dbReference type="EMBL" id="CP000927">
    <property type="protein sequence ID" value="ABZ71463.1"/>
    <property type="molecule type" value="Genomic_DNA"/>
</dbReference>
<dbReference type="SUPFAM" id="SSF48695">
    <property type="entry name" value="Multiheme cytochromes"/>
    <property type="match status" value="1"/>
</dbReference>
<dbReference type="PANTHER" id="PTHR35038">
    <property type="entry name" value="DISSIMILATORY SULFITE REDUCTASE SIRA"/>
    <property type="match status" value="1"/>
</dbReference>
<organism evidence="2">
    <name type="scientific">Caulobacter sp. (strain K31)</name>
    <dbReference type="NCBI Taxonomy" id="366602"/>
    <lineage>
        <taxon>Bacteria</taxon>
        <taxon>Pseudomonadati</taxon>
        <taxon>Pseudomonadota</taxon>
        <taxon>Alphaproteobacteria</taxon>
        <taxon>Caulobacterales</taxon>
        <taxon>Caulobacteraceae</taxon>
        <taxon>Caulobacter</taxon>
    </lineage>
</organism>
<dbReference type="STRING" id="366602.Caul_2336"/>
<reference evidence="2" key="1">
    <citation type="submission" date="2008-01" db="EMBL/GenBank/DDBJ databases">
        <title>Complete sequence of chromosome of Caulobacter sp. K31.</title>
        <authorList>
            <consortium name="US DOE Joint Genome Institute"/>
            <person name="Copeland A."/>
            <person name="Lucas S."/>
            <person name="Lapidus A."/>
            <person name="Barry K."/>
            <person name="Glavina del Rio T."/>
            <person name="Dalin E."/>
            <person name="Tice H."/>
            <person name="Pitluck S."/>
            <person name="Bruce D."/>
            <person name="Goodwin L."/>
            <person name="Thompson L.S."/>
            <person name="Brettin T."/>
            <person name="Detter J.C."/>
            <person name="Han C."/>
            <person name="Schmutz J."/>
            <person name="Larimer F."/>
            <person name="Land M."/>
            <person name="Hauser L."/>
            <person name="Kyrpides N."/>
            <person name="Kim E."/>
            <person name="Stephens C."/>
            <person name="Richardson P."/>
        </authorList>
    </citation>
    <scope>NUCLEOTIDE SEQUENCE [LARGE SCALE GENOMIC DNA]</scope>
    <source>
        <strain evidence="2">K31</strain>
    </source>
</reference>
<dbReference type="Gene3D" id="3.90.10.10">
    <property type="entry name" value="Cytochrome C3"/>
    <property type="match status" value="2"/>
</dbReference>
<dbReference type="AlphaFoldDB" id="B0SUZ4"/>
<name>B0SUZ4_CAUSK</name>
<dbReference type="eggNOG" id="ENOG5030E96">
    <property type="taxonomic scope" value="Bacteria"/>
</dbReference>
<dbReference type="InterPro" id="IPR051829">
    <property type="entry name" value="Multiheme_Cytochr_ET"/>
</dbReference>
<accession>B0SUZ4</accession>
<dbReference type="OrthoDB" id="7387371at2"/>
<proteinExistence type="predicted"/>
<evidence type="ECO:0000256" key="1">
    <source>
        <dbReference type="ARBA" id="ARBA00022729"/>
    </source>
</evidence>
<gene>
    <name evidence="2" type="ordered locus">Caul_2336</name>
</gene>
<sequence length="238" mass="25744" precursor="true">MKRSTLFYGLFIAALLVVVVGLPAVMRTNTPANSGMIEGLVSPGPLSAAHQTFAGQCTTCHTPLKGVETKTCLSCHAGQDFGGKQSTQFHATVAECTSCHVEHDGGRSLARMNHPALLDPKVWKHPMGIPAVARNAGTAGLDCASCHSIRDPHQGLFGETCASCHSVTSWRVEGYRHPSVNSTQCSECHKPPPSHQMMHFSMVSQRVAGEKARVDQCSACHTTDSFNNIRKRGWYDHH</sequence>
<keyword evidence="1" id="KW-0732">Signal</keyword>
<protein>
    <submittedName>
        <fullName evidence="2">Uncharacterized protein</fullName>
    </submittedName>
</protein>
<dbReference type="HOGENOM" id="CLU_091005_0_0_5"/>
<dbReference type="KEGG" id="cak:Caul_2336"/>